<dbReference type="GeneID" id="79865212"/>
<dbReference type="CDD" id="cd02440">
    <property type="entry name" value="AdoMet_MTases"/>
    <property type="match status" value="1"/>
</dbReference>
<name>A0A9X3R0D4_9HYPH</name>
<keyword evidence="1" id="KW-0808">Transferase</keyword>
<accession>A0A9X3R0D4</accession>
<dbReference type="Gene3D" id="3.40.50.150">
    <property type="entry name" value="Vaccinia Virus protein VP39"/>
    <property type="match status" value="1"/>
</dbReference>
<dbReference type="Proteomes" id="UP000319481">
    <property type="component" value="Unassembled WGS sequence"/>
</dbReference>
<dbReference type="GO" id="GO:0008168">
    <property type="term" value="F:methyltransferase activity"/>
    <property type="evidence" value="ECO:0007669"/>
    <property type="project" value="UniProtKB-KW"/>
</dbReference>
<evidence type="ECO:0000313" key="3">
    <source>
        <dbReference type="Proteomes" id="UP000319481"/>
    </source>
</evidence>
<reference evidence="2 3" key="1">
    <citation type="journal article" date="2019" name="Appl. Microbiol. Biotechnol.">
        <title>Differential efficiency of wild type rhizogenic strains for rol gene transformation of plants.</title>
        <authorList>
            <person name="Desmet S."/>
            <person name="De Keyser E."/>
            <person name="Van Vaerenbergh J."/>
            <person name="Baeyen S."/>
            <person name="Van Huylenbroeck J."/>
            <person name="Geelen D."/>
            <person name="Dhooghe E."/>
        </authorList>
    </citation>
    <scope>NUCLEOTIDE SEQUENCE [LARGE SCALE GENOMIC DNA]</scope>
    <source>
        <strain evidence="2 3">GBBC3283</strain>
    </source>
</reference>
<evidence type="ECO:0000313" key="4">
    <source>
        <dbReference type="Proteomes" id="UP001151018"/>
    </source>
</evidence>
<organism evidence="1 4">
    <name type="scientific">Agrobacterium salinitolerans</name>
    <dbReference type="NCBI Taxonomy" id="1183413"/>
    <lineage>
        <taxon>Bacteria</taxon>
        <taxon>Pseudomonadati</taxon>
        <taxon>Pseudomonadota</taxon>
        <taxon>Alphaproteobacteria</taxon>
        <taxon>Hyphomicrobiales</taxon>
        <taxon>Rhizobiaceae</taxon>
        <taxon>Rhizobium/Agrobacterium group</taxon>
        <taxon>Agrobacterium</taxon>
    </lineage>
</organism>
<evidence type="ECO:0000313" key="2">
    <source>
        <dbReference type="EMBL" id="TRA93731.1"/>
    </source>
</evidence>
<gene>
    <name evidence="2" type="ORF">EXN23_08345</name>
    <name evidence="1" type="ORF">O9X88_17530</name>
</gene>
<dbReference type="EMBL" id="JAPZLR010000012">
    <property type="protein sequence ID" value="MCZ7939351.1"/>
    <property type="molecule type" value="Genomic_DNA"/>
</dbReference>
<dbReference type="InterPro" id="IPR029063">
    <property type="entry name" value="SAM-dependent_MTases_sf"/>
</dbReference>
<comment type="caution">
    <text evidence="1">The sequence shown here is derived from an EMBL/GenBank/DDBJ whole genome shotgun (WGS) entry which is preliminary data.</text>
</comment>
<reference evidence="1" key="3">
    <citation type="submission" date="2022-12" db="EMBL/GenBank/DDBJ databases">
        <title>Draft genome sequences of 22 rhizogenic Agrobacterium biovar 1 strains, the causative agent of hairy root disease.</title>
        <authorList>
            <person name="Kim N."/>
            <person name="Vargas P."/>
            <person name="Rediers H."/>
        </authorList>
    </citation>
    <scope>NUCLEOTIDE SEQUENCE</scope>
    <source>
        <strain evidence="1">ST15.13.006</strain>
    </source>
</reference>
<reference evidence="2" key="2">
    <citation type="submission" date="2019-02" db="EMBL/GenBank/DDBJ databases">
        <authorList>
            <person name="Baeyen S."/>
        </authorList>
    </citation>
    <scope>NUCLEOTIDE SEQUENCE</scope>
    <source>
        <strain evidence="2">GBBC3283</strain>
    </source>
</reference>
<keyword evidence="3" id="KW-1185">Reference proteome</keyword>
<dbReference type="Proteomes" id="UP001151018">
    <property type="component" value="Unassembled WGS sequence"/>
</dbReference>
<dbReference type="RefSeq" id="WP_142912407.1">
    <property type="nucleotide sequence ID" value="NZ_JAPZLN010000007.1"/>
</dbReference>
<proteinExistence type="predicted"/>
<protein>
    <submittedName>
        <fullName evidence="1">Class I SAM-dependent methyltransferase</fullName>
    </submittedName>
</protein>
<sequence>MSLLESFKRLFTISDLKGKNSEDGSALLDPYALLSPGMREVRDWKTIKNPPFEPLENTISGKIWAEISGGHKWLDYFAIYDREFSRFRNMAPRVLEIGVYKGASIQLWKEFFGKDANIVGVDIDQTCHAFHAPEKGIFVEIGSQADFSFLQGVVARYGPFDIVIDDGSHVASHQIASFNALFGSGLKDGGIYFVEDLECIYWGNTDEYRDQPISSVDFFKMLVDVQNRIFAEYSYADFALHLDQSLDGVLSPEIARHLASVKFYRGIAVIEKKLQMPPRVLHI</sequence>
<dbReference type="AlphaFoldDB" id="A0A9X3R0D4"/>
<dbReference type="SUPFAM" id="SSF53335">
    <property type="entry name" value="S-adenosyl-L-methionine-dependent methyltransferases"/>
    <property type="match status" value="1"/>
</dbReference>
<dbReference type="GO" id="GO:0032259">
    <property type="term" value="P:methylation"/>
    <property type="evidence" value="ECO:0007669"/>
    <property type="project" value="UniProtKB-KW"/>
</dbReference>
<keyword evidence="1" id="KW-0489">Methyltransferase</keyword>
<dbReference type="EMBL" id="SGNZ01000004">
    <property type="protein sequence ID" value="TRA93731.1"/>
    <property type="molecule type" value="Genomic_DNA"/>
</dbReference>
<evidence type="ECO:0000313" key="1">
    <source>
        <dbReference type="EMBL" id="MCZ7939351.1"/>
    </source>
</evidence>